<dbReference type="EMBL" id="BSEN01000015">
    <property type="protein sequence ID" value="GLJ77695.1"/>
    <property type="molecule type" value="Genomic_DNA"/>
</dbReference>
<accession>A0A9W6HCS7</accession>
<sequence length="274" mass="29410">MTIATEQAQQETFEADWVAWHDRHETARAAEHGFLAVTGLHWLTEEPTRFDDAPGAWSTGSDGPVVELDDGESLLVDGVTVTGRHAFGPIAERGGIVAAFGDAVVEVAKRGGSDIIRPRHPDNPLRTHYRGTPAYAPDARWAVPARFVPFDRPREVTVDAAVEGLQHVYEAPGVVEFELDGVPQRLTVFNGSAPGSLFALFTDATSGVTTYAANRSLEIAAPGADGSVLLDFTRAVNLPCAYTEFAICPLPPSENRLAVAIEAGERIPAERSAR</sequence>
<dbReference type="Proteomes" id="UP001142372">
    <property type="component" value="Unassembled WGS sequence"/>
</dbReference>
<evidence type="ECO:0008006" key="3">
    <source>
        <dbReference type="Google" id="ProtNLM"/>
    </source>
</evidence>
<reference evidence="1" key="2">
    <citation type="submission" date="2023-01" db="EMBL/GenBank/DDBJ databases">
        <authorList>
            <person name="Sun Q."/>
            <person name="Evtushenko L."/>
        </authorList>
    </citation>
    <scope>NUCLEOTIDE SEQUENCE</scope>
    <source>
        <strain evidence="1">VKM Ac-1401</strain>
    </source>
</reference>
<name>A0A9W6HCS7_9MICO</name>
<dbReference type="InterPro" id="IPR012467">
    <property type="entry name" value="DUF1684"/>
</dbReference>
<evidence type="ECO:0000313" key="1">
    <source>
        <dbReference type="EMBL" id="GLJ77695.1"/>
    </source>
</evidence>
<dbReference type="RefSeq" id="WP_271178318.1">
    <property type="nucleotide sequence ID" value="NZ_BAAAJO010000003.1"/>
</dbReference>
<organism evidence="1 2">
    <name type="scientific">Leifsonia poae</name>
    <dbReference type="NCBI Taxonomy" id="110933"/>
    <lineage>
        <taxon>Bacteria</taxon>
        <taxon>Bacillati</taxon>
        <taxon>Actinomycetota</taxon>
        <taxon>Actinomycetes</taxon>
        <taxon>Micrococcales</taxon>
        <taxon>Microbacteriaceae</taxon>
        <taxon>Leifsonia</taxon>
    </lineage>
</organism>
<dbReference type="PANTHER" id="PTHR41913:SF1">
    <property type="entry name" value="DUF1684 DOMAIN-CONTAINING PROTEIN"/>
    <property type="match status" value="1"/>
</dbReference>
<gene>
    <name evidence="1" type="ORF">GCM10017584_32690</name>
</gene>
<dbReference type="AlphaFoldDB" id="A0A9W6HCS7"/>
<dbReference type="Pfam" id="PF07920">
    <property type="entry name" value="DUF1684"/>
    <property type="match status" value="1"/>
</dbReference>
<evidence type="ECO:0000313" key="2">
    <source>
        <dbReference type="Proteomes" id="UP001142372"/>
    </source>
</evidence>
<comment type="caution">
    <text evidence="1">The sequence shown here is derived from an EMBL/GenBank/DDBJ whole genome shotgun (WGS) entry which is preliminary data.</text>
</comment>
<reference evidence="1" key="1">
    <citation type="journal article" date="2014" name="Int. J. Syst. Evol. Microbiol.">
        <title>Complete genome sequence of Corynebacterium casei LMG S-19264T (=DSM 44701T), isolated from a smear-ripened cheese.</title>
        <authorList>
            <consortium name="US DOE Joint Genome Institute (JGI-PGF)"/>
            <person name="Walter F."/>
            <person name="Albersmeier A."/>
            <person name="Kalinowski J."/>
            <person name="Ruckert C."/>
        </authorList>
    </citation>
    <scope>NUCLEOTIDE SEQUENCE</scope>
    <source>
        <strain evidence="1">VKM Ac-1401</strain>
    </source>
</reference>
<proteinExistence type="predicted"/>
<dbReference type="PANTHER" id="PTHR41913">
    <property type="entry name" value="DUF1684 DOMAIN-CONTAINING PROTEIN"/>
    <property type="match status" value="1"/>
</dbReference>
<keyword evidence="2" id="KW-1185">Reference proteome</keyword>
<protein>
    <recommendedName>
        <fullName evidence="3">DUF1684 domain-containing protein</fullName>
    </recommendedName>
</protein>